<evidence type="ECO:0000313" key="2">
    <source>
        <dbReference type="Proteomes" id="UP000244773"/>
    </source>
</evidence>
<evidence type="ECO:0000313" key="1">
    <source>
        <dbReference type="EMBL" id="AUF82549.1"/>
    </source>
</evidence>
<name>A0A2P0VP53_9VIRU</name>
<accession>A0A2P0VP53</accession>
<dbReference type="Proteomes" id="UP000244773">
    <property type="component" value="Segment"/>
</dbReference>
<sequence length="105" mass="12585">MPNKSVRGVIHSDIPSPVKIEHCRFFTAELLATNRHPERYLLFFEQEDVYKQLVPEIEDSPHMLMEMQEEIAFLVSNEMRMPIMLITEFDRNFLIRAYKEFHLNT</sequence>
<gene>
    <name evidence="1" type="ORF">TetV_467</name>
</gene>
<proteinExistence type="predicted"/>
<keyword evidence="2" id="KW-1185">Reference proteome</keyword>
<reference evidence="1" key="1">
    <citation type="journal article" date="2018" name="Virology">
        <title>A giant virus infecting green algae encodes key fermentation genes.</title>
        <authorList>
            <person name="Schvarcz C.R."/>
            <person name="Steward G.F."/>
        </authorList>
    </citation>
    <scope>NUCLEOTIDE SEQUENCE [LARGE SCALE GENOMIC DNA]</scope>
</reference>
<protein>
    <submittedName>
        <fullName evidence="1">Uncharacterized protein</fullName>
    </submittedName>
</protein>
<dbReference type="EMBL" id="KY322437">
    <property type="protein sequence ID" value="AUF82549.1"/>
    <property type="molecule type" value="Genomic_DNA"/>
</dbReference>
<organism evidence="1">
    <name type="scientific">Tetraselmis virus 1</name>
    <dbReference type="NCBI Taxonomy" id="2060617"/>
    <lineage>
        <taxon>Viruses</taxon>
        <taxon>Varidnaviria</taxon>
        <taxon>Bamfordvirae</taxon>
        <taxon>Nucleocytoviricota</taxon>
        <taxon>Megaviricetes</taxon>
        <taxon>Imitervirales</taxon>
        <taxon>Allomimiviridae</taxon>
        <taxon>Oceanusvirus</taxon>
        <taxon>Oceanusvirus kaneohense</taxon>
    </lineage>
</organism>